<evidence type="ECO:0008006" key="9">
    <source>
        <dbReference type="Google" id="ProtNLM"/>
    </source>
</evidence>
<dbReference type="GO" id="GO:0016192">
    <property type="term" value="P:vesicle-mediated transport"/>
    <property type="evidence" value="ECO:0007669"/>
    <property type="project" value="InterPro"/>
</dbReference>
<evidence type="ECO:0000256" key="4">
    <source>
        <dbReference type="ARBA" id="ARBA00022989"/>
    </source>
</evidence>
<evidence type="ECO:0000256" key="3">
    <source>
        <dbReference type="ARBA" id="ARBA00022692"/>
    </source>
</evidence>
<name>A0A151ZHC3_TIELA</name>
<comment type="similarity">
    <text evidence="2">Belongs to the cornichon family.</text>
</comment>
<dbReference type="STRING" id="361077.A0A151ZHC3"/>
<reference evidence="7 8" key="1">
    <citation type="submission" date="2015-12" db="EMBL/GenBank/DDBJ databases">
        <title>Dictyostelia acquired genes for synthesis and detection of signals that induce cell-type specialization by lateral gene transfer from prokaryotes.</title>
        <authorList>
            <person name="Gloeckner G."/>
            <person name="Schaap P."/>
        </authorList>
    </citation>
    <scope>NUCLEOTIDE SEQUENCE [LARGE SCALE GENOMIC DNA]</scope>
    <source>
        <strain evidence="7 8">TK</strain>
    </source>
</reference>
<feature type="transmembrane region" description="Helical" evidence="6">
    <location>
        <begin position="67"/>
        <end position="90"/>
    </location>
</feature>
<evidence type="ECO:0000313" key="8">
    <source>
        <dbReference type="Proteomes" id="UP000076078"/>
    </source>
</evidence>
<keyword evidence="4 6" id="KW-1133">Transmembrane helix</keyword>
<evidence type="ECO:0000256" key="6">
    <source>
        <dbReference type="SAM" id="Phobius"/>
    </source>
</evidence>
<evidence type="ECO:0000256" key="2">
    <source>
        <dbReference type="ARBA" id="ARBA00010095"/>
    </source>
</evidence>
<gene>
    <name evidence="7" type="ORF">DLAC_05976</name>
</gene>
<dbReference type="GO" id="GO:0016020">
    <property type="term" value="C:membrane"/>
    <property type="evidence" value="ECO:0007669"/>
    <property type="project" value="UniProtKB-SubCell"/>
</dbReference>
<proteinExistence type="inferred from homology"/>
<dbReference type="Proteomes" id="UP000076078">
    <property type="component" value="Unassembled WGS sequence"/>
</dbReference>
<keyword evidence="3 6" id="KW-0812">Transmembrane</keyword>
<dbReference type="InterPro" id="IPR003377">
    <property type="entry name" value="Cornichon"/>
</dbReference>
<protein>
    <recommendedName>
        <fullName evidence="9">Cornichon family protein</fullName>
    </recommendedName>
</protein>
<comment type="subcellular location">
    <subcellularLocation>
        <location evidence="1">Membrane</location>
        <topology evidence="1">Multi-pass membrane protein</topology>
    </subcellularLocation>
</comment>
<dbReference type="PANTHER" id="PTHR12290">
    <property type="entry name" value="CORNICHON-RELATED"/>
    <property type="match status" value="1"/>
</dbReference>
<dbReference type="FunCoup" id="A0A151ZHC3">
    <property type="interactions" value="3"/>
</dbReference>
<evidence type="ECO:0000256" key="5">
    <source>
        <dbReference type="ARBA" id="ARBA00023136"/>
    </source>
</evidence>
<keyword evidence="8" id="KW-1185">Reference proteome</keyword>
<keyword evidence="5 6" id="KW-0472">Membrane</keyword>
<sequence>MYELYTEGLDMTMIFSIISSGGLIALAVYQLLLLTDLEGNDINSIEFSRRMNKIILPEYIMHAVFTVWYMLTFRFIIFLLNLPVLVYHYLRYQERQHRIDPTKVYQMTSKLGNHLMLKLVFYMVMFFIYLFILLYCLFANE</sequence>
<dbReference type="OMA" id="HKKECFI"/>
<dbReference type="Pfam" id="PF03311">
    <property type="entry name" value="Cornichon"/>
    <property type="match status" value="1"/>
</dbReference>
<evidence type="ECO:0000256" key="1">
    <source>
        <dbReference type="ARBA" id="ARBA00004141"/>
    </source>
</evidence>
<dbReference type="AlphaFoldDB" id="A0A151ZHC3"/>
<dbReference type="EMBL" id="LODT01000028">
    <property type="protein sequence ID" value="KYQ93309.1"/>
    <property type="molecule type" value="Genomic_DNA"/>
</dbReference>
<dbReference type="SMART" id="SM01398">
    <property type="entry name" value="Cornichon"/>
    <property type="match status" value="1"/>
</dbReference>
<comment type="caution">
    <text evidence="7">The sequence shown here is derived from an EMBL/GenBank/DDBJ whole genome shotgun (WGS) entry which is preliminary data.</text>
</comment>
<feature type="transmembrane region" description="Helical" evidence="6">
    <location>
        <begin position="119"/>
        <end position="140"/>
    </location>
</feature>
<dbReference type="InParanoid" id="A0A151ZHC3"/>
<organism evidence="7 8">
    <name type="scientific">Tieghemostelium lacteum</name>
    <name type="common">Slime mold</name>
    <name type="synonym">Dictyostelium lacteum</name>
    <dbReference type="NCBI Taxonomy" id="361077"/>
    <lineage>
        <taxon>Eukaryota</taxon>
        <taxon>Amoebozoa</taxon>
        <taxon>Evosea</taxon>
        <taxon>Eumycetozoa</taxon>
        <taxon>Dictyostelia</taxon>
        <taxon>Dictyosteliales</taxon>
        <taxon>Raperosteliaceae</taxon>
        <taxon>Tieghemostelium</taxon>
    </lineage>
</organism>
<dbReference type="OrthoDB" id="8775810at2759"/>
<accession>A0A151ZHC3</accession>
<evidence type="ECO:0000313" key="7">
    <source>
        <dbReference type="EMBL" id="KYQ93309.1"/>
    </source>
</evidence>
<feature type="transmembrane region" description="Helical" evidence="6">
    <location>
        <begin position="12"/>
        <end position="32"/>
    </location>
</feature>